<comment type="catalytic activity">
    <reaction evidence="1">
        <text>Hydrolyzes the link between N-acetylmuramoyl residues and L-amino acid residues in certain cell-wall glycopeptides.</text>
        <dbReference type="EC" id="3.5.1.28"/>
    </reaction>
</comment>
<dbReference type="Gene3D" id="3.40.80.10">
    <property type="entry name" value="Peptidoglycan recognition protein-like"/>
    <property type="match status" value="1"/>
</dbReference>
<reference evidence="8 9" key="1">
    <citation type="submission" date="2020-08" db="EMBL/GenBank/DDBJ databases">
        <title>Genomic Encyclopedia of Type Strains, Phase III (KMG-III): the genomes of soil and plant-associated and newly described type strains.</title>
        <authorList>
            <person name="Whitman W."/>
        </authorList>
    </citation>
    <scope>NUCLEOTIDE SEQUENCE [LARGE SCALE GENOMIC DNA]</scope>
    <source>
        <strain evidence="8 9">CECT 8799</strain>
    </source>
</reference>
<feature type="signal peptide" evidence="6">
    <location>
        <begin position="1"/>
        <end position="23"/>
    </location>
</feature>
<dbReference type="InterPro" id="IPR002502">
    <property type="entry name" value="Amidase_domain"/>
</dbReference>
<dbReference type="RefSeq" id="WP_221191761.1">
    <property type="nucleotide sequence ID" value="NZ_JACHWZ010000002.1"/>
</dbReference>
<keyword evidence="6" id="KW-0732">Signal</keyword>
<keyword evidence="9" id="KW-1185">Reference proteome</keyword>
<evidence type="ECO:0000313" key="9">
    <source>
        <dbReference type="Proteomes" id="UP000535937"/>
    </source>
</evidence>
<evidence type="ECO:0000313" key="8">
    <source>
        <dbReference type="EMBL" id="MBB3059803.1"/>
    </source>
</evidence>
<evidence type="ECO:0000256" key="1">
    <source>
        <dbReference type="ARBA" id="ARBA00001561"/>
    </source>
</evidence>
<feature type="chain" id="PRO_5030661307" description="N-acetylmuramoyl-L-alanine amidase" evidence="6">
    <location>
        <begin position="24"/>
        <end position="553"/>
    </location>
</feature>
<dbReference type="CDD" id="cd06583">
    <property type="entry name" value="PGRP"/>
    <property type="match status" value="1"/>
</dbReference>
<dbReference type="AlphaFoldDB" id="A0A7W4Z7J3"/>
<keyword evidence="3" id="KW-0378">Hydrolase</keyword>
<keyword evidence="5" id="KW-0175">Coiled coil</keyword>
<dbReference type="EC" id="3.5.1.28" evidence="2"/>
<feature type="coiled-coil region" evidence="5">
    <location>
        <begin position="19"/>
        <end position="47"/>
    </location>
</feature>
<dbReference type="Proteomes" id="UP000535937">
    <property type="component" value="Unassembled WGS sequence"/>
</dbReference>
<feature type="domain" description="N-acetylmuramoyl-L-alanine amidase" evidence="7">
    <location>
        <begin position="274"/>
        <end position="421"/>
    </location>
</feature>
<gene>
    <name evidence="8" type="ORF">FHS09_000611</name>
</gene>
<protein>
    <recommendedName>
        <fullName evidence="2">N-acetylmuramoyl-L-alanine amidase</fullName>
        <ecNumber evidence="2">3.5.1.28</ecNumber>
    </recommendedName>
</protein>
<dbReference type="GO" id="GO:0009253">
    <property type="term" value="P:peptidoglycan catabolic process"/>
    <property type="evidence" value="ECO:0007669"/>
    <property type="project" value="InterPro"/>
</dbReference>
<dbReference type="Pfam" id="PF01510">
    <property type="entry name" value="Amidase_2"/>
    <property type="match status" value="1"/>
</dbReference>
<comment type="caution">
    <text evidence="8">The sequence shown here is derived from an EMBL/GenBank/DDBJ whole genome shotgun (WGS) entry which is preliminary data.</text>
</comment>
<dbReference type="PANTHER" id="PTHR30417">
    <property type="entry name" value="N-ACETYLMURAMOYL-L-ALANINE AMIDASE AMID"/>
    <property type="match status" value="1"/>
</dbReference>
<dbReference type="PANTHER" id="PTHR30417:SF1">
    <property type="entry name" value="N-ACETYLMURAMOYL-L-ALANINE AMIDASE AMID"/>
    <property type="match status" value="1"/>
</dbReference>
<dbReference type="GO" id="GO:0009254">
    <property type="term" value="P:peptidoglycan turnover"/>
    <property type="evidence" value="ECO:0007669"/>
    <property type="project" value="TreeGrafter"/>
</dbReference>
<dbReference type="InterPro" id="IPR036505">
    <property type="entry name" value="Amidase/PGRP_sf"/>
</dbReference>
<dbReference type="EMBL" id="JACHWZ010000002">
    <property type="protein sequence ID" value="MBB3059803.1"/>
    <property type="molecule type" value="Genomic_DNA"/>
</dbReference>
<evidence type="ECO:0000259" key="7">
    <source>
        <dbReference type="SMART" id="SM00644"/>
    </source>
</evidence>
<evidence type="ECO:0000256" key="2">
    <source>
        <dbReference type="ARBA" id="ARBA00011901"/>
    </source>
</evidence>
<dbReference type="GO" id="GO:0008745">
    <property type="term" value="F:N-acetylmuramoyl-L-alanine amidase activity"/>
    <property type="evidence" value="ECO:0007669"/>
    <property type="project" value="UniProtKB-EC"/>
</dbReference>
<dbReference type="SMART" id="SM00644">
    <property type="entry name" value="Ami_2"/>
    <property type="match status" value="1"/>
</dbReference>
<evidence type="ECO:0000256" key="6">
    <source>
        <dbReference type="SAM" id="SignalP"/>
    </source>
</evidence>
<evidence type="ECO:0000256" key="3">
    <source>
        <dbReference type="ARBA" id="ARBA00022801"/>
    </source>
</evidence>
<organism evidence="8 9">
    <name type="scientific">Microbulbifer rhizosphaerae</name>
    <dbReference type="NCBI Taxonomy" id="1562603"/>
    <lineage>
        <taxon>Bacteria</taxon>
        <taxon>Pseudomonadati</taxon>
        <taxon>Pseudomonadota</taxon>
        <taxon>Gammaproteobacteria</taxon>
        <taxon>Cellvibrionales</taxon>
        <taxon>Microbulbiferaceae</taxon>
        <taxon>Microbulbifer</taxon>
    </lineage>
</organism>
<sequence length="553" mass="59512">MLRNTMLGALAAGLMSLTAAASAQEMNRELAEMAALEEQQLVEARAAYPQYFAEAYARYPEIPRGILEAIAWSKSRWQHLVPAEKQEPHHRMPSAYGVMGLYGGDGFVDQVGEAARLLLVDRAAIIADPRMNILAAAALLADEIYWQAAVIKTPEDMAPILARFAGFPSEKEKSAVDDFARDSFAFDVLLSLERGVKDKGAVVPKIPVAWKQAFDRSTLVRMRAPFVRLDVSRDHIEASGATIDPTTGIVKRDTEGELAVQSTDYGPAIWNPAHTSNFTATRNSAVSAVTIHTTDGNYAGAISWFKDPEADVSAHYVIRSSDGQVTQMVREAHRAWHVRGGHNDYTIGIEHEAFVDNSAWYTSAMYRSSAALVRNLCSKYSGISCSSAYDGPSHRGVVVLPTSIRIKGHQHYSGNNHVDPGIYWNWSSYHSLLNGGDGGGDGGGGGNPYTPAEACGSGFNVINSHTLSGGKIYLLWNGSSGQNCVVTMKSSDIGSPSSVSASLQVEGGTKTTDSGNFSYYAGPIKQSASNDCVKWGGSVGNSSWESPFEHCGS</sequence>
<evidence type="ECO:0000256" key="4">
    <source>
        <dbReference type="ARBA" id="ARBA00023316"/>
    </source>
</evidence>
<dbReference type="InterPro" id="IPR051206">
    <property type="entry name" value="NAMLAA_amidase_2"/>
</dbReference>
<name>A0A7W4Z7J3_9GAMM</name>
<accession>A0A7W4Z7J3</accession>
<keyword evidence="4" id="KW-0961">Cell wall biogenesis/degradation</keyword>
<proteinExistence type="predicted"/>
<dbReference type="GO" id="GO:0071555">
    <property type="term" value="P:cell wall organization"/>
    <property type="evidence" value="ECO:0007669"/>
    <property type="project" value="UniProtKB-KW"/>
</dbReference>
<dbReference type="SUPFAM" id="SSF55846">
    <property type="entry name" value="N-acetylmuramoyl-L-alanine amidase-like"/>
    <property type="match status" value="1"/>
</dbReference>
<evidence type="ECO:0000256" key="5">
    <source>
        <dbReference type="SAM" id="Coils"/>
    </source>
</evidence>